<feature type="transmembrane region" description="Helical" evidence="1">
    <location>
        <begin position="59"/>
        <end position="76"/>
    </location>
</feature>
<keyword evidence="1" id="KW-0472">Membrane</keyword>
<dbReference type="RefSeq" id="WP_267646451.1">
    <property type="nucleotide sequence ID" value="NZ_JANHGR010000001.1"/>
</dbReference>
<organism evidence="2 3">
    <name type="scientific">Halolamina litorea</name>
    <dbReference type="NCBI Taxonomy" id="1515593"/>
    <lineage>
        <taxon>Archaea</taxon>
        <taxon>Methanobacteriati</taxon>
        <taxon>Methanobacteriota</taxon>
        <taxon>Stenosarchaea group</taxon>
        <taxon>Halobacteria</taxon>
        <taxon>Halobacteriales</taxon>
        <taxon>Haloferacaceae</taxon>
    </lineage>
</organism>
<comment type="caution">
    <text evidence="2">The sequence shown here is derived from an EMBL/GenBank/DDBJ whole genome shotgun (WGS) entry which is preliminary data.</text>
</comment>
<dbReference type="EMBL" id="JBHUCZ010000002">
    <property type="protein sequence ID" value="MFD1567109.1"/>
    <property type="molecule type" value="Genomic_DNA"/>
</dbReference>
<accession>A0ABD6BR53</accession>
<evidence type="ECO:0000313" key="2">
    <source>
        <dbReference type="EMBL" id="MFD1567109.1"/>
    </source>
</evidence>
<gene>
    <name evidence="2" type="ORF">ACFSAU_06360</name>
</gene>
<evidence type="ECO:0000256" key="1">
    <source>
        <dbReference type="SAM" id="Phobius"/>
    </source>
</evidence>
<protein>
    <submittedName>
        <fullName evidence="2">Uncharacterized protein</fullName>
    </submittedName>
</protein>
<name>A0ABD6BR53_9EURY</name>
<keyword evidence="3" id="KW-1185">Reference proteome</keyword>
<keyword evidence="1" id="KW-1133">Transmembrane helix</keyword>
<keyword evidence="1" id="KW-0812">Transmembrane</keyword>
<sequence>MATPSPPEVFAAVGVIAAFVGRFYAWHHGQRRRQRSLTALFAVFFGFWWFLHFDHPSRHGIAALFVGIGGWTLLNVTMAEFTPDDVGAT</sequence>
<dbReference type="AlphaFoldDB" id="A0ABD6BR53"/>
<feature type="transmembrane region" description="Helical" evidence="1">
    <location>
        <begin position="6"/>
        <end position="25"/>
    </location>
</feature>
<proteinExistence type="predicted"/>
<dbReference type="Proteomes" id="UP001597139">
    <property type="component" value="Unassembled WGS sequence"/>
</dbReference>
<feature type="transmembrane region" description="Helical" evidence="1">
    <location>
        <begin position="37"/>
        <end position="53"/>
    </location>
</feature>
<evidence type="ECO:0000313" key="3">
    <source>
        <dbReference type="Proteomes" id="UP001597139"/>
    </source>
</evidence>
<reference evidence="2 3" key="1">
    <citation type="journal article" date="2019" name="Int. J. Syst. Evol. Microbiol.">
        <title>The Global Catalogue of Microorganisms (GCM) 10K type strain sequencing project: providing services to taxonomists for standard genome sequencing and annotation.</title>
        <authorList>
            <consortium name="The Broad Institute Genomics Platform"/>
            <consortium name="The Broad Institute Genome Sequencing Center for Infectious Disease"/>
            <person name="Wu L."/>
            <person name="Ma J."/>
        </authorList>
    </citation>
    <scope>NUCLEOTIDE SEQUENCE [LARGE SCALE GENOMIC DNA]</scope>
    <source>
        <strain evidence="2 3">CGMCC 1.12859</strain>
    </source>
</reference>